<feature type="transmembrane region" description="Helical" evidence="9">
    <location>
        <begin position="165"/>
        <end position="186"/>
    </location>
</feature>
<feature type="transmembrane region" description="Helical" evidence="9">
    <location>
        <begin position="92"/>
        <end position="112"/>
    </location>
</feature>
<dbReference type="GO" id="GO:0015250">
    <property type="term" value="F:water channel activity"/>
    <property type="evidence" value="ECO:0007669"/>
    <property type="project" value="TreeGrafter"/>
</dbReference>
<evidence type="ECO:0000256" key="8">
    <source>
        <dbReference type="RuleBase" id="RU000477"/>
    </source>
</evidence>
<feature type="transmembrane region" description="Helical" evidence="9">
    <location>
        <begin position="211"/>
        <end position="232"/>
    </location>
</feature>
<evidence type="ECO:0000256" key="7">
    <source>
        <dbReference type="ARBA" id="ARBA00023136"/>
    </source>
</evidence>
<dbReference type="InterPro" id="IPR000425">
    <property type="entry name" value="MIP"/>
</dbReference>
<dbReference type="GeneID" id="105211481"/>
<feature type="transmembrane region" description="Helical" evidence="9">
    <location>
        <begin position="132"/>
        <end position="153"/>
    </location>
</feature>
<sequence>MNNFEEYIGLNEFSIEVWRMLIAEFLGTFLYVFIGVISTISLSQNLMTSVVPVAFAFGLALSSISHVVNRASGAHLNPAVSIGRLVVGQMKLLRCLCYILVQCAGACLAAFLVDKISMGPSLAIRHGVTRPLYVGVWEALVIEIVITFLMVLVYKSMADPTRDDLHLSGPLVVGLSVTAGHLVGYLCSTSSMNPARSFGPALVNGNFEDHWIYWVGPISGGIIASVCYHFCIQDREALRRRRSRRSSARRKSVPKA</sequence>
<dbReference type="PROSITE" id="PS00221">
    <property type="entry name" value="MIP"/>
    <property type="match status" value="1"/>
</dbReference>
<evidence type="ECO:0000256" key="2">
    <source>
        <dbReference type="ARBA" id="ARBA00006175"/>
    </source>
</evidence>
<reference evidence="10" key="2">
    <citation type="journal article" date="2015" name="Gigascience">
        <title>Reconstructing a comprehensive transcriptome assembly of a white-pupal translocated strain of the pest fruit fly Bactrocera cucurbitae.</title>
        <authorList>
            <person name="Sim S.B."/>
            <person name="Calla B."/>
            <person name="Hall B."/>
            <person name="DeRego T."/>
            <person name="Geib S.M."/>
        </authorList>
    </citation>
    <scope>NUCLEOTIDE SEQUENCE</scope>
</reference>
<dbReference type="InterPro" id="IPR023271">
    <property type="entry name" value="Aquaporin-like"/>
</dbReference>
<protein>
    <submittedName>
        <fullName evidence="10">Aquaporin</fullName>
    </submittedName>
</protein>
<dbReference type="SUPFAM" id="SSF81338">
    <property type="entry name" value="Aquaporin-like"/>
    <property type="match status" value="1"/>
</dbReference>
<evidence type="ECO:0000256" key="1">
    <source>
        <dbReference type="ARBA" id="ARBA00004651"/>
    </source>
</evidence>
<gene>
    <name evidence="10" type="primary">Drip_0</name>
    <name evidence="10" type="ORF">g.57430</name>
</gene>
<dbReference type="PANTHER" id="PTHR19139:SF199">
    <property type="entry name" value="MIP17260P"/>
    <property type="match status" value="1"/>
</dbReference>
<evidence type="ECO:0000256" key="4">
    <source>
        <dbReference type="ARBA" id="ARBA00022475"/>
    </source>
</evidence>
<dbReference type="EMBL" id="GBXI01007903">
    <property type="protein sequence ID" value="JAD06389.1"/>
    <property type="molecule type" value="Transcribed_RNA"/>
</dbReference>
<dbReference type="InterPro" id="IPR022357">
    <property type="entry name" value="MIP_CS"/>
</dbReference>
<comment type="similarity">
    <text evidence="2 8">Belongs to the MIP/aquaporin (TC 1.A.8) family.</text>
</comment>
<comment type="subcellular location">
    <subcellularLocation>
        <location evidence="1">Cell membrane</location>
        <topology evidence="1">Multi-pass membrane protein</topology>
    </subcellularLocation>
</comment>
<proteinExistence type="inferred from homology"/>
<evidence type="ECO:0000256" key="6">
    <source>
        <dbReference type="ARBA" id="ARBA00022989"/>
    </source>
</evidence>
<keyword evidence="3 8" id="KW-0813">Transport</keyword>
<keyword evidence="4" id="KW-1003">Cell membrane</keyword>
<dbReference type="Gene3D" id="1.20.1080.10">
    <property type="entry name" value="Glycerol uptake facilitator protein"/>
    <property type="match status" value="1"/>
</dbReference>
<feature type="transmembrane region" description="Helical" evidence="9">
    <location>
        <begin position="46"/>
        <end position="68"/>
    </location>
</feature>
<dbReference type="InterPro" id="IPR034294">
    <property type="entry name" value="Aquaporin_transptr"/>
</dbReference>
<dbReference type="PANTHER" id="PTHR19139">
    <property type="entry name" value="AQUAPORIN TRANSPORTER"/>
    <property type="match status" value="1"/>
</dbReference>
<dbReference type="PRINTS" id="PR00783">
    <property type="entry name" value="MINTRINSICP"/>
</dbReference>
<keyword evidence="6 9" id="KW-1133">Transmembrane helix</keyword>
<dbReference type="OrthoDB" id="3222at2759"/>
<keyword evidence="7 9" id="KW-0472">Membrane</keyword>
<evidence type="ECO:0000313" key="10">
    <source>
        <dbReference type="EMBL" id="JAD06389.1"/>
    </source>
</evidence>
<evidence type="ECO:0000256" key="9">
    <source>
        <dbReference type="SAM" id="Phobius"/>
    </source>
</evidence>
<dbReference type="Pfam" id="PF00230">
    <property type="entry name" value="MIP"/>
    <property type="match status" value="1"/>
</dbReference>
<keyword evidence="5 8" id="KW-0812">Transmembrane</keyword>
<evidence type="ECO:0000256" key="3">
    <source>
        <dbReference type="ARBA" id="ARBA00022448"/>
    </source>
</evidence>
<dbReference type="GO" id="GO:0005886">
    <property type="term" value="C:plasma membrane"/>
    <property type="evidence" value="ECO:0007669"/>
    <property type="project" value="UniProtKB-SubCell"/>
</dbReference>
<feature type="transmembrane region" description="Helical" evidence="9">
    <location>
        <begin position="21"/>
        <end position="40"/>
    </location>
</feature>
<evidence type="ECO:0000256" key="5">
    <source>
        <dbReference type="ARBA" id="ARBA00022692"/>
    </source>
</evidence>
<accession>A0A0A1X4Z7</accession>
<organism evidence="10">
    <name type="scientific">Zeugodacus cucurbitae</name>
    <name type="common">Melon fruit fly</name>
    <name type="synonym">Bactrocera cucurbitae</name>
    <dbReference type="NCBI Taxonomy" id="28588"/>
    <lineage>
        <taxon>Eukaryota</taxon>
        <taxon>Metazoa</taxon>
        <taxon>Ecdysozoa</taxon>
        <taxon>Arthropoda</taxon>
        <taxon>Hexapoda</taxon>
        <taxon>Insecta</taxon>
        <taxon>Pterygota</taxon>
        <taxon>Neoptera</taxon>
        <taxon>Endopterygota</taxon>
        <taxon>Diptera</taxon>
        <taxon>Brachycera</taxon>
        <taxon>Muscomorpha</taxon>
        <taxon>Tephritoidea</taxon>
        <taxon>Tephritidae</taxon>
        <taxon>Zeugodacus</taxon>
        <taxon>Zeugodacus</taxon>
    </lineage>
</organism>
<name>A0A0A1X4Z7_ZEUCU</name>
<dbReference type="AlphaFoldDB" id="A0A0A1X4Z7"/>
<reference evidence="10" key="1">
    <citation type="submission" date="2014-11" db="EMBL/GenBank/DDBJ databases">
        <authorList>
            <person name="Geib S."/>
        </authorList>
    </citation>
    <scope>NUCLEOTIDE SEQUENCE</scope>
</reference>